<evidence type="ECO:0000313" key="3">
    <source>
        <dbReference type="Proteomes" id="UP001597601"/>
    </source>
</evidence>
<dbReference type="PANTHER" id="PTHR22916">
    <property type="entry name" value="GLYCOSYLTRANSFERASE"/>
    <property type="match status" value="1"/>
</dbReference>
<keyword evidence="2" id="KW-0808">Transferase</keyword>
<sequence length="248" mass="28149">MQHLKISIITVTYNAQNTLSRCIQSVIAQNYANIEYIIVDGASTDGTLQIISQYQSQVEVFVSEPDTGIYDAMNKGIKMATGDVIGILNADDYFAANNVISSVAAAFKEQDTQVLYGNLNYINPNGFVLRKWRSGTYTHGMFNWGWMPPHPTFYCRRQLFETHGLYDTQYGTAADYELMLRFVHAHKATTQYLNKVMVNMAVGGVSNQNYRNRFKAWGNDFKAMGKNGVLFPRICIVCKPIRKLFQFI</sequence>
<protein>
    <submittedName>
        <fullName evidence="2">Glycosyltransferase family 2 protein</fullName>
        <ecNumber evidence="2">2.4.-.-</ecNumber>
    </submittedName>
</protein>
<keyword evidence="2" id="KW-0328">Glycosyltransferase</keyword>
<organism evidence="2 3">
    <name type="scientific">Mucilaginibacter antarcticus</name>
    <dbReference type="NCBI Taxonomy" id="1855725"/>
    <lineage>
        <taxon>Bacteria</taxon>
        <taxon>Pseudomonadati</taxon>
        <taxon>Bacteroidota</taxon>
        <taxon>Sphingobacteriia</taxon>
        <taxon>Sphingobacteriales</taxon>
        <taxon>Sphingobacteriaceae</taxon>
        <taxon>Mucilaginibacter</taxon>
    </lineage>
</organism>
<dbReference type="EC" id="2.4.-.-" evidence="2"/>
<feature type="domain" description="Glycosyltransferase 2-like" evidence="1">
    <location>
        <begin position="7"/>
        <end position="155"/>
    </location>
</feature>
<dbReference type="EMBL" id="JBHUON010000005">
    <property type="protein sequence ID" value="MFD2864277.1"/>
    <property type="molecule type" value="Genomic_DNA"/>
</dbReference>
<evidence type="ECO:0000313" key="2">
    <source>
        <dbReference type="EMBL" id="MFD2864277.1"/>
    </source>
</evidence>
<reference evidence="3" key="1">
    <citation type="journal article" date="2019" name="Int. J. Syst. Evol. Microbiol.">
        <title>The Global Catalogue of Microorganisms (GCM) 10K type strain sequencing project: providing services to taxonomists for standard genome sequencing and annotation.</title>
        <authorList>
            <consortium name="The Broad Institute Genomics Platform"/>
            <consortium name="The Broad Institute Genome Sequencing Center for Infectious Disease"/>
            <person name="Wu L."/>
            <person name="Ma J."/>
        </authorList>
    </citation>
    <scope>NUCLEOTIDE SEQUENCE [LARGE SCALE GENOMIC DNA]</scope>
    <source>
        <strain evidence="3">KCTC 52232</strain>
    </source>
</reference>
<gene>
    <name evidence="2" type="ORF">ACFSYC_06205</name>
</gene>
<dbReference type="Gene3D" id="3.90.550.10">
    <property type="entry name" value="Spore Coat Polysaccharide Biosynthesis Protein SpsA, Chain A"/>
    <property type="match status" value="1"/>
</dbReference>
<dbReference type="Pfam" id="PF00535">
    <property type="entry name" value="Glycos_transf_2"/>
    <property type="match status" value="1"/>
</dbReference>
<dbReference type="InterPro" id="IPR029044">
    <property type="entry name" value="Nucleotide-diphossugar_trans"/>
</dbReference>
<dbReference type="GO" id="GO:0016757">
    <property type="term" value="F:glycosyltransferase activity"/>
    <property type="evidence" value="ECO:0007669"/>
    <property type="project" value="UniProtKB-KW"/>
</dbReference>
<name>A0ABW5XM97_9SPHI</name>
<comment type="caution">
    <text evidence="2">The sequence shown here is derived from an EMBL/GenBank/DDBJ whole genome shotgun (WGS) entry which is preliminary data.</text>
</comment>
<dbReference type="SUPFAM" id="SSF53448">
    <property type="entry name" value="Nucleotide-diphospho-sugar transferases"/>
    <property type="match status" value="1"/>
</dbReference>
<dbReference type="CDD" id="cd06433">
    <property type="entry name" value="GT_2_WfgS_like"/>
    <property type="match status" value="1"/>
</dbReference>
<dbReference type="PANTHER" id="PTHR22916:SF3">
    <property type="entry name" value="UDP-GLCNAC:BETAGAL BETA-1,3-N-ACETYLGLUCOSAMINYLTRANSFERASE-LIKE PROTEIN 1"/>
    <property type="match status" value="1"/>
</dbReference>
<proteinExistence type="predicted"/>
<dbReference type="RefSeq" id="WP_377124643.1">
    <property type="nucleotide sequence ID" value="NZ_JBHUHN010000001.1"/>
</dbReference>
<evidence type="ECO:0000259" key="1">
    <source>
        <dbReference type="Pfam" id="PF00535"/>
    </source>
</evidence>
<dbReference type="InterPro" id="IPR001173">
    <property type="entry name" value="Glyco_trans_2-like"/>
</dbReference>
<keyword evidence="3" id="KW-1185">Reference proteome</keyword>
<accession>A0ABW5XM97</accession>
<dbReference type="Proteomes" id="UP001597601">
    <property type="component" value="Unassembled WGS sequence"/>
</dbReference>